<keyword evidence="4" id="KW-1185">Reference proteome</keyword>
<evidence type="ECO:0000313" key="4">
    <source>
        <dbReference type="Proteomes" id="UP000013201"/>
    </source>
</evidence>
<protein>
    <recommendedName>
        <fullName evidence="2">DUF305 domain-containing protein</fullName>
    </recommendedName>
</protein>
<evidence type="ECO:0000256" key="1">
    <source>
        <dbReference type="SAM" id="MobiDB-lite"/>
    </source>
</evidence>
<organism evidence="3 4">
    <name type="scientific">Sphingobium indicum BiD32</name>
    <dbReference type="NCBI Taxonomy" id="1301087"/>
    <lineage>
        <taxon>Bacteria</taxon>
        <taxon>Pseudomonadati</taxon>
        <taxon>Pseudomonadota</taxon>
        <taxon>Alphaproteobacteria</taxon>
        <taxon>Sphingomonadales</taxon>
        <taxon>Sphingomonadaceae</taxon>
        <taxon>Sphingobium</taxon>
    </lineage>
</organism>
<dbReference type="InterPro" id="IPR005183">
    <property type="entry name" value="DUF305_CopM-like"/>
</dbReference>
<feature type="compositionally biased region" description="Low complexity" evidence="1">
    <location>
        <begin position="19"/>
        <end position="30"/>
    </location>
</feature>
<evidence type="ECO:0000259" key="2">
    <source>
        <dbReference type="Pfam" id="PF03713"/>
    </source>
</evidence>
<dbReference type="Proteomes" id="UP000013201">
    <property type="component" value="Unassembled WGS sequence"/>
</dbReference>
<dbReference type="RefSeq" id="WP_006952143.1">
    <property type="nucleotide sequence ID" value="NZ_CAVK010000055.1"/>
</dbReference>
<dbReference type="EMBL" id="CAVK010000055">
    <property type="protein sequence ID" value="CCW16778.1"/>
    <property type="molecule type" value="Genomic_DNA"/>
</dbReference>
<sequence>MGGMKGMEGKPGMGGMPGMGDMQHMPMMQPTAANPFPPAEMHMHMAMMHATGADANETYVRKMIEHHRGAIAMSRLVVARSKDTRVLRLANQDIAAQTRDIVGLQAWLSQHGKTAQ</sequence>
<feature type="compositionally biased region" description="Gly residues" evidence="1">
    <location>
        <begin position="1"/>
        <end position="18"/>
    </location>
</feature>
<dbReference type="Gene3D" id="1.20.1260.10">
    <property type="match status" value="1"/>
</dbReference>
<evidence type="ECO:0000313" key="3">
    <source>
        <dbReference type="EMBL" id="CCW16778.1"/>
    </source>
</evidence>
<dbReference type="InterPro" id="IPR012347">
    <property type="entry name" value="Ferritin-like"/>
</dbReference>
<comment type="caution">
    <text evidence="3">The sequence shown here is derived from an EMBL/GenBank/DDBJ whole genome shotgun (WGS) entry which is preliminary data.</text>
</comment>
<reference evidence="4" key="2">
    <citation type="submission" date="2013-04" db="EMBL/GenBank/DDBJ databases">
        <title>Bisphenol A degrading Sphingobium sp. strain BiD32.</title>
        <authorList>
            <person name="Nielsen J.L."/>
            <person name="Zhou N.A."/>
            <person name="Kjeldal H."/>
        </authorList>
    </citation>
    <scope>NUCLEOTIDE SEQUENCE [LARGE SCALE GENOMIC DNA]</scope>
    <source>
        <strain evidence="4">BiD32</strain>
    </source>
</reference>
<name>N1MMT0_9SPHN</name>
<reference evidence="3 4" key="1">
    <citation type="submission" date="2013-03" db="EMBL/GenBank/DDBJ databases">
        <authorList>
            <person name="Le V."/>
        </authorList>
    </citation>
    <scope>NUCLEOTIDE SEQUENCE [LARGE SCALE GENOMIC DNA]</scope>
    <source>
        <strain evidence="3 4">BiD32</strain>
    </source>
</reference>
<gene>
    <name evidence="3" type="ORF">EBBID32_11160</name>
</gene>
<feature type="region of interest" description="Disordered" evidence="1">
    <location>
        <begin position="1"/>
        <end position="36"/>
    </location>
</feature>
<dbReference type="AlphaFoldDB" id="N1MMT0"/>
<feature type="domain" description="DUF305" evidence="2">
    <location>
        <begin position="19"/>
        <end position="108"/>
    </location>
</feature>
<accession>N1MMT0</accession>
<dbReference type="Pfam" id="PF03713">
    <property type="entry name" value="DUF305"/>
    <property type="match status" value="1"/>
</dbReference>
<proteinExistence type="predicted"/>